<dbReference type="KEGG" id="paa:Paes_0686"/>
<organism evidence="3 4">
    <name type="scientific">Prosthecochloris aestuarii (strain DSM 271 / SK 413)</name>
    <dbReference type="NCBI Taxonomy" id="290512"/>
    <lineage>
        <taxon>Bacteria</taxon>
        <taxon>Pseudomonadati</taxon>
        <taxon>Chlorobiota</taxon>
        <taxon>Chlorobiia</taxon>
        <taxon>Chlorobiales</taxon>
        <taxon>Chlorobiaceae</taxon>
        <taxon>Prosthecochloris</taxon>
    </lineage>
</organism>
<comment type="similarity">
    <text evidence="1">Belongs to the ribosome association toxin RatA family.</text>
</comment>
<sequence>MTEKRISTNSSGDKELLDGNPRIAISYRANDLFHAEGAIAVNAPAETIWNLLTDYNNLSTIIPKVIDSRLIEDNGSHKIIDQTGKSGILFIEKSVRIVLKVTEKFPNALLFEMVEGDFSTYTGSWSFRPGSSREQTFVSWQTDFKPTFFAPPFLVSFLQHQDLPVVMKAIKALAESRYHKNKESNS</sequence>
<dbReference type="InterPro" id="IPR023393">
    <property type="entry name" value="START-like_dom_sf"/>
</dbReference>
<dbReference type="InterPro" id="IPR005031">
    <property type="entry name" value="COQ10_START"/>
</dbReference>
<dbReference type="Pfam" id="PF03364">
    <property type="entry name" value="Polyketide_cyc"/>
    <property type="match status" value="1"/>
</dbReference>
<accession>B4S6H8</accession>
<dbReference type="EMBL" id="CP001108">
    <property type="protein sequence ID" value="ACF45733.1"/>
    <property type="molecule type" value="Genomic_DNA"/>
</dbReference>
<evidence type="ECO:0000313" key="4">
    <source>
        <dbReference type="Proteomes" id="UP000002725"/>
    </source>
</evidence>
<name>B4S6H8_PROA2</name>
<dbReference type="SUPFAM" id="SSF55961">
    <property type="entry name" value="Bet v1-like"/>
    <property type="match status" value="1"/>
</dbReference>
<dbReference type="CDD" id="cd08866">
    <property type="entry name" value="SRPBCC_11"/>
    <property type="match status" value="1"/>
</dbReference>
<evidence type="ECO:0000256" key="1">
    <source>
        <dbReference type="ARBA" id="ARBA00008918"/>
    </source>
</evidence>
<dbReference type="Proteomes" id="UP000002725">
    <property type="component" value="Chromosome"/>
</dbReference>
<dbReference type="AlphaFoldDB" id="B4S6H8"/>
<dbReference type="PANTHER" id="PTHR34060">
    <property type="entry name" value="POLYKETIDE CYCLASE / DEHYDRASE AND LIPID TRANSPORT PROTEIN"/>
    <property type="match status" value="1"/>
</dbReference>
<feature type="domain" description="Coenzyme Q-binding protein COQ10 START" evidence="2">
    <location>
        <begin position="41"/>
        <end position="169"/>
    </location>
</feature>
<dbReference type="RefSeq" id="WP_012505270.1">
    <property type="nucleotide sequence ID" value="NC_011059.1"/>
</dbReference>
<dbReference type="eggNOG" id="COG2867">
    <property type="taxonomic scope" value="Bacteria"/>
</dbReference>
<dbReference type="PANTHER" id="PTHR34060:SF1">
    <property type="entry name" value="POLYKETIDE CYCLASE _ DEHYDRASE AND LIPID TRANSPORT PROTEIN"/>
    <property type="match status" value="1"/>
</dbReference>
<reference evidence="3" key="1">
    <citation type="submission" date="2008-06" db="EMBL/GenBank/DDBJ databases">
        <title>Complete sequence of chromosome of Prosthecochloris aestuarii DSM 271.</title>
        <authorList>
            <consortium name="US DOE Joint Genome Institute"/>
            <person name="Lucas S."/>
            <person name="Copeland A."/>
            <person name="Lapidus A."/>
            <person name="Glavina del Rio T."/>
            <person name="Dalin E."/>
            <person name="Tice H."/>
            <person name="Bruce D."/>
            <person name="Goodwin L."/>
            <person name="Pitluck S."/>
            <person name="Schmutz J."/>
            <person name="Larimer F."/>
            <person name="Land M."/>
            <person name="Hauser L."/>
            <person name="Kyrpides N."/>
            <person name="Anderson I."/>
            <person name="Liu Z."/>
            <person name="Li T."/>
            <person name="Zhao F."/>
            <person name="Overmann J."/>
            <person name="Bryant D.A."/>
            <person name="Richardson P."/>
        </authorList>
    </citation>
    <scope>NUCLEOTIDE SEQUENCE [LARGE SCALE GENOMIC DNA]</scope>
    <source>
        <strain evidence="3">DSM 271</strain>
    </source>
</reference>
<evidence type="ECO:0000313" key="3">
    <source>
        <dbReference type="EMBL" id="ACF45733.1"/>
    </source>
</evidence>
<dbReference type="Gene3D" id="3.30.530.20">
    <property type="match status" value="1"/>
</dbReference>
<keyword evidence="4" id="KW-1185">Reference proteome</keyword>
<proteinExistence type="inferred from homology"/>
<dbReference type="HOGENOM" id="CLU_083749_1_0_10"/>
<evidence type="ECO:0000259" key="2">
    <source>
        <dbReference type="Pfam" id="PF03364"/>
    </source>
</evidence>
<protein>
    <submittedName>
        <fullName evidence="3">Cyclase/dehydrase</fullName>
    </submittedName>
</protein>
<gene>
    <name evidence="3" type="ordered locus">Paes_0686</name>
</gene>
<dbReference type="STRING" id="290512.Paes_0686"/>